<dbReference type="PANTHER" id="PTHR31707">
    <property type="entry name" value="PECTINESTERASE"/>
    <property type="match status" value="1"/>
</dbReference>
<comment type="pathway">
    <text evidence="1">Glycan metabolism; pectin degradation; 2-dehydro-3-deoxy-D-gluconate from pectin: step 1/5.</text>
</comment>
<dbReference type="EMBL" id="JACEIK010003428">
    <property type="protein sequence ID" value="MCD9641682.1"/>
    <property type="molecule type" value="Genomic_DNA"/>
</dbReference>
<evidence type="ECO:0000256" key="1">
    <source>
        <dbReference type="ARBA" id="ARBA00005184"/>
    </source>
</evidence>
<evidence type="ECO:0000313" key="7">
    <source>
        <dbReference type="EMBL" id="MCD9641682.1"/>
    </source>
</evidence>
<dbReference type="InterPro" id="IPR012334">
    <property type="entry name" value="Pectin_lyas_fold"/>
</dbReference>
<dbReference type="Proteomes" id="UP000823775">
    <property type="component" value="Unassembled WGS sequence"/>
</dbReference>
<sequence>MLWLLKMGVDGTRPFGSQLLRPKANKPFVILIKALNYIQGALMLIRAKTNLVLIGEGPTKTTLLVRGVKSGGGYATWHTCSLGVGTEGTMIKDIGIENHTAGIEKEQSCCTKGPNQACMITAQGRPVPTSVGGFVIQNCDIRRAAVLAPSSPIKAYLGRPWKEYSRTIIMQSNIDAFVDPEGWAPWNTTDFGLHTVECL</sequence>
<dbReference type="InterPro" id="IPR000070">
    <property type="entry name" value="Pectinesterase_cat"/>
</dbReference>
<evidence type="ECO:0000259" key="6">
    <source>
        <dbReference type="Pfam" id="PF01095"/>
    </source>
</evidence>
<dbReference type="SUPFAM" id="SSF51126">
    <property type="entry name" value="Pectin lyase-like"/>
    <property type="match status" value="1"/>
</dbReference>
<feature type="domain" description="Pectinesterase catalytic" evidence="6">
    <location>
        <begin position="114"/>
        <end position="196"/>
    </location>
</feature>
<gene>
    <name evidence="7" type="ORF">HAX54_028028</name>
</gene>
<keyword evidence="8" id="KW-1185">Reference proteome</keyword>
<name>A0ABS8V5M1_DATST</name>
<dbReference type="Gene3D" id="2.160.20.10">
    <property type="entry name" value="Single-stranded right-handed beta-helix, Pectin lyase-like"/>
    <property type="match status" value="2"/>
</dbReference>
<dbReference type="Pfam" id="PF01095">
    <property type="entry name" value="Pectinesterase"/>
    <property type="match status" value="2"/>
</dbReference>
<proteinExistence type="predicted"/>
<reference evidence="7 8" key="1">
    <citation type="journal article" date="2021" name="BMC Genomics">
        <title>Datura genome reveals duplications of psychoactive alkaloid biosynthetic genes and high mutation rate following tissue culture.</title>
        <authorList>
            <person name="Rajewski A."/>
            <person name="Carter-House D."/>
            <person name="Stajich J."/>
            <person name="Litt A."/>
        </authorList>
    </citation>
    <scope>NUCLEOTIDE SEQUENCE [LARGE SCALE GENOMIC DNA]</scope>
    <source>
        <strain evidence="7">AR-01</strain>
    </source>
</reference>
<comment type="catalytic activity">
    <reaction evidence="5">
        <text>[(1-&gt;4)-alpha-D-galacturonosyl methyl ester](n) + n H2O = [(1-&gt;4)-alpha-D-galacturonosyl](n) + n methanol + n H(+)</text>
        <dbReference type="Rhea" id="RHEA:22380"/>
        <dbReference type="Rhea" id="RHEA-COMP:14570"/>
        <dbReference type="Rhea" id="RHEA-COMP:14573"/>
        <dbReference type="ChEBI" id="CHEBI:15377"/>
        <dbReference type="ChEBI" id="CHEBI:15378"/>
        <dbReference type="ChEBI" id="CHEBI:17790"/>
        <dbReference type="ChEBI" id="CHEBI:140522"/>
        <dbReference type="ChEBI" id="CHEBI:140523"/>
        <dbReference type="EC" id="3.1.1.11"/>
    </reaction>
</comment>
<evidence type="ECO:0000256" key="3">
    <source>
        <dbReference type="ARBA" id="ARBA00023085"/>
    </source>
</evidence>
<evidence type="ECO:0000256" key="2">
    <source>
        <dbReference type="ARBA" id="ARBA00022801"/>
    </source>
</evidence>
<evidence type="ECO:0000256" key="5">
    <source>
        <dbReference type="ARBA" id="ARBA00047928"/>
    </source>
</evidence>
<keyword evidence="2" id="KW-0378">Hydrolase</keyword>
<comment type="caution">
    <text evidence="7">The sequence shown here is derived from an EMBL/GenBank/DDBJ whole genome shotgun (WGS) entry which is preliminary data.</text>
</comment>
<organism evidence="7 8">
    <name type="scientific">Datura stramonium</name>
    <name type="common">Jimsonweed</name>
    <name type="synonym">Common thornapple</name>
    <dbReference type="NCBI Taxonomy" id="4076"/>
    <lineage>
        <taxon>Eukaryota</taxon>
        <taxon>Viridiplantae</taxon>
        <taxon>Streptophyta</taxon>
        <taxon>Embryophyta</taxon>
        <taxon>Tracheophyta</taxon>
        <taxon>Spermatophyta</taxon>
        <taxon>Magnoliopsida</taxon>
        <taxon>eudicotyledons</taxon>
        <taxon>Gunneridae</taxon>
        <taxon>Pentapetalae</taxon>
        <taxon>asterids</taxon>
        <taxon>lamiids</taxon>
        <taxon>Solanales</taxon>
        <taxon>Solanaceae</taxon>
        <taxon>Solanoideae</taxon>
        <taxon>Datureae</taxon>
        <taxon>Datura</taxon>
    </lineage>
</organism>
<accession>A0ABS8V5M1</accession>
<keyword evidence="3" id="KW-0063">Aspartyl esterase</keyword>
<evidence type="ECO:0000256" key="4">
    <source>
        <dbReference type="ARBA" id="ARBA00023316"/>
    </source>
</evidence>
<feature type="domain" description="Pectinesterase catalytic" evidence="6">
    <location>
        <begin position="23"/>
        <end position="109"/>
    </location>
</feature>
<evidence type="ECO:0000313" key="8">
    <source>
        <dbReference type="Proteomes" id="UP000823775"/>
    </source>
</evidence>
<keyword evidence="4" id="KW-0961">Cell wall biogenesis/degradation</keyword>
<protein>
    <recommendedName>
        <fullName evidence="6">Pectinesterase catalytic domain-containing protein</fullName>
    </recommendedName>
</protein>
<dbReference type="InterPro" id="IPR011050">
    <property type="entry name" value="Pectin_lyase_fold/virulence"/>
</dbReference>